<evidence type="ECO:0000256" key="1">
    <source>
        <dbReference type="ARBA" id="ARBA00022723"/>
    </source>
</evidence>
<keyword evidence="2 4" id="KW-0863">Zinc-finger</keyword>
<feature type="domain" description="HIT-type" evidence="6">
    <location>
        <begin position="132"/>
        <end position="164"/>
    </location>
</feature>
<dbReference type="EMBL" id="WIUZ02000002">
    <property type="protein sequence ID" value="KAF9790431.1"/>
    <property type="molecule type" value="Genomic_DNA"/>
</dbReference>
<reference evidence="7" key="1">
    <citation type="journal article" date="2020" name="Nat. Commun.">
        <title>Large-scale genome sequencing of mycorrhizal fungi provides insights into the early evolution of symbiotic traits.</title>
        <authorList>
            <person name="Miyauchi S."/>
            <person name="Kiss E."/>
            <person name="Kuo A."/>
            <person name="Drula E."/>
            <person name="Kohler A."/>
            <person name="Sanchez-Garcia M."/>
            <person name="Morin E."/>
            <person name="Andreopoulos B."/>
            <person name="Barry K.W."/>
            <person name="Bonito G."/>
            <person name="Buee M."/>
            <person name="Carver A."/>
            <person name="Chen C."/>
            <person name="Cichocki N."/>
            <person name="Clum A."/>
            <person name="Culley D."/>
            <person name="Crous P.W."/>
            <person name="Fauchery L."/>
            <person name="Girlanda M."/>
            <person name="Hayes R.D."/>
            <person name="Keri Z."/>
            <person name="LaButti K."/>
            <person name="Lipzen A."/>
            <person name="Lombard V."/>
            <person name="Magnuson J."/>
            <person name="Maillard F."/>
            <person name="Murat C."/>
            <person name="Nolan M."/>
            <person name="Ohm R.A."/>
            <person name="Pangilinan J."/>
            <person name="Pereira M.F."/>
            <person name="Perotto S."/>
            <person name="Peter M."/>
            <person name="Pfister S."/>
            <person name="Riley R."/>
            <person name="Sitrit Y."/>
            <person name="Stielow J.B."/>
            <person name="Szollosi G."/>
            <person name="Zifcakova L."/>
            <person name="Stursova M."/>
            <person name="Spatafora J.W."/>
            <person name="Tedersoo L."/>
            <person name="Vaario L.M."/>
            <person name="Yamada A."/>
            <person name="Yan M."/>
            <person name="Wang P."/>
            <person name="Xu J."/>
            <person name="Bruns T."/>
            <person name="Baldrian P."/>
            <person name="Vilgalys R."/>
            <person name="Dunand C."/>
            <person name="Henrissat B."/>
            <person name="Grigoriev I.V."/>
            <person name="Hibbett D."/>
            <person name="Nagy L.G."/>
            <person name="Martin F.M."/>
        </authorList>
    </citation>
    <scope>NUCLEOTIDE SEQUENCE</scope>
    <source>
        <strain evidence="7">UH-Tt-Lm1</strain>
    </source>
</reference>
<feature type="region of interest" description="Disordered" evidence="5">
    <location>
        <begin position="1"/>
        <end position="22"/>
    </location>
</feature>
<protein>
    <recommendedName>
        <fullName evidence="6">HIT-type domain-containing protein</fullName>
    </recommendedName>
</protein>
<organism evidence="7 8">
    <name type="scientific">Thelephora terrestris</name>
    <dbReference type="NCBI Taxonomy" id="56493"/>
    <lineage>
        <taxon>Eukaryota</taxon>
        <taxon>Fungi</taxon>
        <taxon>Dikarya</taxon>
        <taxon>Basidiomycota</taxon>
        <taxon>Agaricomycotina</taxon>
        <taxon>Agaricomycetes</taxon>
        <taxon>Thelephorales</taxon>
        <taxon>Thelephoraceae</taxon>
        <taxon>Thelephora</taxon>
    </lineage>
</organism>
<evidence type="ECO:0000313" key="7">
    <source>
        <dbReference type="EMBL" id="KAF9790431.1"/>
    </source>
</evidence>
<gene>
    <name evidence="7" type="ORF">BJ322DRAFT_1036386</name>
</gene>
<evidence type="ECO:0000256" key="5">
    <source>
        <dbReference type="SAM" id="MobiDB-lite"/>
    </source>
</evidence>
<reference evidence="7" key="2">
    <citation type="submission" date="2020-11" db="EMBL/GenBank/DDBJ databases">
        <authorList>
            <consortium name="DOE Joint Genome Institute"/>
            <person name="Kuo A."/>
            <person name="Miyauchi S."/>
            <person name="Kiss E."/>
            <person name="Drula E."/>
            <person name="Kohler A."/>
            <person name="Sanchez-Garcia M."/>
            <person name="Andreopoulos B."/>
            <person name="Barry K.W."/>
            <person name="Bonito G."/>
            <person name="Buee M."/>
            <person name="Carver A."/>
            <person name="Chen C."/>
            <person name="Cichocki N."/>
            <person name="Clum A."/>
            <person name="Culley D."/>
            <person name="Crous P.W."/>
            <person name="Fauchery L."/>
            <person name="Girlanda M."/>
            <person name="Hayes R."/>
            <person name="Keri Z."/>
            <person name="Labutti K."/>
            <person name="Lipzen A."/>
            <person name="Lombard V."/>
            <person name="Magnuson J."/>
            <person name="Maillard F."/>
            <person name="Morin E."/>
            <person name="Murat C."/>
            <person name="Nolan M."/>
            <person name="Ohm R."/>
            <person name="Pangilinan J."/>
            <person name="Pereira M."/>
            <person name="Perotto S."/>
            <person name="Peter M."/>
            <person name="Riley R."/>
            <person name="Sitrit Y."/>
            <person name="Stielow B."/>
            <person name="Szollosi G."/>
            <person name="Zifcakova L."/>
            <person name="Stursova M."/>
            <person name="Spatafora J.W."/>
            <person name="Tedersoo L."/>
            <person name="Vaario L.-M."/>
            <person name="Yamada A."/>
            <person name="Yan M."/>
            <person name="Wang P."/>
            <person name="Xu J."/>
            <person name="Bruns T."/>
            <person name="Baldrian P."/>
            <person name="Vilgalys R."/>
            <person name="Henrissat B."/>
            <person name="Grigoriev I.V."/>
            <person name="Hibbett D."/>
            <person name="Nagy L.G."/>
            <person name="Martin F.M."/>
        </authorList>
    </citation>
    <scope>NUCLEOTIDE SEQUENCE</scope>
    <source>
        <strain evidence="7">UH-Tt-Lm1</strain>
    </source>
</reference>
<dbReference type="CDD" id="cd21437">
    <property type="entry name" value="zf-HIT_ZNHIT1_like"/>
    <property type="match status" value="1"/>
</dbReference>
<evidence type="ECO:0000256" key="4">
    <source>
        <dbReference type="PROSITE-ProRule" id="PRU00453"/>
    </source>
</evidence>
<proteinExistence type="predicted"/>
<dbReference type="InterPro" id="IPR007529">
    <property type="entry name" value="Znf_HIT"/>
</dbReference>
<keyword evidence="8" id="KW-1185">Reference proteome</keyword>
<feature type="region of interest" description="Disordered" evidence="5">
    <location>
        <begin position="38"/>
        <end position="82"/>
    </location>
</feature>
<dbReference type="PROSITE" id="PS51083">
    <property type="entry name" value="ZF_HIT"/>
    <property type="match status" value="1"/>
</dbReference>
<evidence type="ECO:0000256" key="2">
    <source>
        <dbReference type="ARBA" id="ARBA00022771"/>
    </source>
</evidence>
<comment type="caution">
    <text evidence="7">The sequence shown here is derived from an EMBL/GenBank/DDBJ whole genome shotgun (WGS) entry which is preliminary data.</text>
</comment>
<sequence length="170" mass="18866">MAPRRSQPVRQAQASSKPLDPALIARRAKKHLDELERSNCTEVDVDPDQADGTAESSGRRGRGAARQTLISDKRPSVHPNKKSTMNIRTALLYKKNLATLIEESGILNLPSSTPSYLSAVVPPPKEPPRLFCSVCGYWGKYKCMKCALPFCSHGCEVNHEETQCEKRVVY</sequence>
<dbReference type="OrthoDB" id="74807at2759"/>
<evidence type="ECO:0000256" key="3">
    <source>
        <dbReference type="ARBA" id="ARBA00022833"/>
    </source>
</evidence>
<dbReference type="GO" id="GO:0008270">
    <property type="term" value="F:zinc ion binding"/>
    <property type="evidence" value="ECO:0007669"/>
    <property type="project" value="UniProtKB-UniRule"/>
</dbReference>
<accession>A0A9P6LAS5</accession>
<evidence type="ECO:0000313" key="8">
    <source>
        <dbReference type="Proteomes" id="UP000736335"/>
    </source>
</evidence>
<dbReference type="GO" id="GO:0005634">
    <property type="term" value="C:nucleus"/>
    <property type="evidence" value="ECO:0007669"/>
    <property type="project" value="UniProtKB-ARBA"/>
</dbReference>
<dbReference type="Pfam" id="PF04438">
    <property type="entry name" value="zf-HIT"/>
    <property type="match status" value="1"/>
</dbReference>
<keyword evidence="1" id="KW-0479">Metal-binding</keyword>
<dbReference type="GO" id="GO:0006338">
    <property type="term" value="P:chromatin remodeling"/>
    <property type="evidence" value="ECO:0007669"/>
    <property type="project" value="InterPro"/>
</dbReference>
<keyword evidence="3" id="KW-0862">Zinc</keyword>
<dbReference type="Proteomes" id="UP000736335">
    <property type="component" value="Unassembled WGS sequence"/>
</dbReference>
<name>A0A9P6LAS5_9AGAM</name>
<evidence type="ECO:0000259" key="6">
    <source>
        <dbReference type="PROSITE" id="PS51083"/>
    </source>
</evidence>
<dbReference type="InterPro" id="IPR039723">
    <property type="entry name" value="Vps71/ZNHIT1"/>
</dbReference>
<dbReference type="PANTHER" id="PTHR13093">
    <property type="entry name" value="ZINC FINGER HIT DOMAIN CONTAINING PROTEIN 1"/>
    <property type="match status" value="1"/>
</dbReference>
<dbReference type="AlphaFoldDB" id="A0A9P6LAS5"/>